<dbReference type="Pfam" id="PF07152">
    <property type="entry name" value="YaeQ"/>
    <property type="match status" value="1"/>
</dbReference>
<reference evidence="1" key="1">
    <citation type="submission" date="2019-12" db="EMBL/GenBank/DDBJ databases">
        <title>Comparative genomics gives insights into the taxonomy of the Azoarcus-Aromatoleum group and reveals separate origins of nif in the plant-associated Azoarcus and non-plant-associated Aromatoleum sub-groups.</title>
        <authorList>
            <person name="Lafos M."/>
            <person name="Maluk M."/>
            <person name="Batista M."/>
            <person name="Junghare M."/>
            <person name="Carmona M."/>
            <person name="Faoro H."/>
            <person name="Cruz L.M."/>
            <person name="Battistoni F."/>
            <person name="De Souza E."/>
            <person name="Pedrosa F."/>
            <person name="Chen W.-M."/>
            <person name="Poole P.S."/>
            <person name="Dixon R.A."/>
            <person name="James E.K."/>
        </authorList>
    </citation>
    <scope>NUCLEOTIDE SEQUENCE</scope>
    <source>
        <strain evidence="1">NSC3</strain>
    </source>
</reference>
<proteinExistence type="predicted"/>
<accession>A0A972F9W1</accession>
<dbReference type="RefSeq" id="WP_168989214.1">
    <property type="nucleotide sequence ID" value="NZ_CAWPHM010000035.1"/>
</dbReference>
<name>A0A972F9W1_9RHOO</name>
<dbReference type="CDD" id="cd22368">
    <property type="entry name" value="YaeQ-like"/>
    <property type="match status" value="1"/>
</dbReference>
<dbReference type="PANTHER" id="PTHR38784:SF1">
    <property type="entry name" value="SUCROSE PHOSPHORYLASE"/>
    <property type="match status" value="1"/>
</dbReference>
<dbReference type="InterPro" id="IPR011335">
    <property type="entry name" value="Restrct_endonuc-II-like"/>
</dbReference>
<comment type="caution">
    <text evidence="1">The sequence shown here is derived from an EMBL/GenBank/DDBJ whole genome shotgun (WGS) entry which is preliminary data.</text>
</comment>
<dbReference type="InterPro" id="IPR009822">
    <property type="entry name" value="YaeQ"/>
</dbReference>
<dbReference type="SUPFAM" id="SSF52980">
    <property type="entry name" value="Restriction endonuclease-like"/>
    <property type="match status" value="1"/>
</dbReference>
<evidence type="ECO:0000313" key="1">
    <source>
        <dbReference type="EMBL" id="NMG04550.1"/>
    </source>
</evidence>
<dbReference type="PIRSF" id="PIRSF011484">
    <property type="entry name" value="YaeQ"/>
    <property type="match status" value="1"/>
</dbReference>
<keyword evidence="2" id="KW-1185">Reference proteome</keyword>
<dbReference type="Proteomes" id="UP000599523">
    <property type="component" value="Unassembled WGS sequence"/>
</dbReference>
<evidence type="ECO:0000313" key="2">
    <source>
        <dbReference type="Proteomes" id="UP000599523"/>
    </source>
</evidence>
<sequence>MALKSTIHKVELAVADMDRNHFATYALTIARHPSETEERMMMRVLAFALYADERLGFGKGLCADDEADLWQIDYGGEIRRWIDVGQPDEKWIRKACARADAVVIMPYARMTDTWWQGVRNRVTRLDNLEVVRVNAESAGELAGLCQRSMRLQASIQDGHVWFSDGERTVSIEPERLYPL</sequence>
<organism evidence="1 2">
    <name type="scientific">Azoarcus taiwanensis</name>
    <dbReference type="NCBI Taxonomy" id="666964"/>
    <lineage>
        <taxon>Bacteria</taxon>
        <taxon>Pseudomonadati</taxon>
        <taxon>Pseudomonadota</taxon>
        <taxon>Betaproteobacteria</taxon>
        <taxon>Rhodocyclales</taxon>
        <taxon>Zoogloeaceae</taxon>
        <taxon>Azoarcus</taxon>
    </lineage>
</organism>
<protein>
    <recommendedName>
        <fullName evidence="3">YaeQ family protein</fullName>
    </recommendedName>
</protein>
<evidence type="ECO:0008006" key="3">
    <source>
        <dbReference type="Google" id="ProtNLM"/>
    </source>
</evidence>
<gene>
    <name evidence="1" type="ORF">GPA21_16470</name>
</gene>
<dbReference type="EMBL" id="WTVM01000131">
    <property type="protein sequence ID" value="NMG04550.1"/>
    <property type="molecule type" value="Genomic_DNA"/>
</dbReference>
<dbReference type="SMART" id="SM01322">
    <property type="entry name" value="YaeQ"/>
    <property type="match status" value="1"/>
</dbReference>
<dbReference type="PANTHER" id="PTHR38784">
    <property type="entry name" value="SUCROSE PHOSPHORYLASE"/>
    <property type="match status" value="1"/>
</dbReference>
<dbReference type="AlphaFoldDB" id="A0A972F9W1"/>
<dbReference type="Gene3D" id="3.10.640.10">
    <property type="entry name" value="Restriction endonuclease-like alpha-beta roll domain"/>
    <property type="match status" value="1"/>
</dbReference>
<dbReference type="InterPro" id="IPR038590">
    <property type="entry name" value="YaeQ_sf"/>
</dbReference>